<feature type="region of interest" description="Disordered" evidence="1">
    <location>
        <begin position="23"/>
        <end position="56"/>
    </location>
</feature>
<accession>A0A0D9AL76</accession>
<evidence type="ECO:0000313" key="5">
    <source>
        <dbReference type="Proteomes" id="UP000032487"/>
    </source>
</evidence>
<dbReference type="PATRIC" id="fig|316.101.peg.2151"/>
<comment type="caution">
    <text evidence="4">The sequence shown here is derived from an EMBL/GenBank/DDBJ whole genome shotgun (WGS) entry which is preliminary data.</text>
</comment>
<feature type="compositionally biased region" description="Basic and acidic residues" evidence="1">
    <location>
        <begin position="29"/>
        <end position="43"/>
    </location>
</feature>
<keyword evidence="2" id="KW-0472">Membrane</keyword>
<protein>
    <recommendedName>
        <fullName evidence="6">Translation initiation factor 2</fullName>
    </recommendedName>
</protein>
<evidence type="ECO:0008006" key="6">
    <source>
        <dbReference type="Google" id="ProtNLM"/>
    </source>
</evidence>
<dbReference type="RefSeq" id="WP_045162605.1">
    <property type="nucleotide sequence ID" value="NZ_JYHV01000021.1"/>
</dbReference>
<dbReference type="EMBL" id="JYHV01000021">
    <property type="protein sequence ID" value="KJH81449.1"/>
    <property type="molecule type" value="Genomic_DNA"/>
</dbReference>
<dbReference type="AlphaFoldDB" id="A0A0D9AL76"/>
<evidence type="ECO:0000256" key="2">
    <source>
        <dbReference type="SAM" id="Phobius"/>
    </source>
</evidence>
<feature type="chain" id="PRO_5002338064" description="Translation initiation factor 2" evidence="3">
    <location>
        <begin position="22"/>
        <end position="130"/>
    </location>
</feature>
<evidence type="ECO:0000256" key="3">
    <source>
        <dbReference type="SAM" id="SignalP"/>
    </source>
</evidence>
<dbReference type="Proteomes" id="UP000032487">
    <property type="component" value="Unassembled WGS sequence"/>
</dbReference>
<evidence type="ECO:0000256" key="1">
    <source>
        <dbReference type="SAM" id="MobiDB-lite"/>
    </source>
</evidence>
<evidence type="ECO:0000313" key="4">
    <source>
        <dbReference type="EMBL" id="KJH81449.1"/>
    </source>
</evidence>
<dbReference type="OrthoDB" id="7030625at2"/>
<reference evidence="4 5" key="1">
    <citation type="submission" date="2015-02" db="EMBL/GenBank/DDBJ databases">
        <title>Draft genome sequence of Pseudomonas stutzeri NT0128 isolated from wheat (Triticum turgidum) rhizosphere.</title>
        <authorList>
            <person name="Tovi N."/>
            <person name="Frenk S."/>
            <person name="Hadar Y."/>
            <person name="Minz D."/>
        </authorList>
    </citation>
    <scope>NUCLEOTIDE SEQUENCE [LARGE SCALE GENOMIC DNA]</scope>
    <source>
        <strain evidence="4 5">NT0128</strain>
    </source>
</reference>
<sequence length="130" mass="14690">MRQGSLTLLFFLSVAMPLVNAEEGPIDPSAERPQVELEERLSDNELQPEAPNDSLSMAITDAERAQLAHLRKENHRLRMQLQQVQPKAQPQPQLLNDQQQWFAVGGGVGVLGFLLGVLTTRGRRRRQWLN</sequence>
<name>A0A0D9AL76_STUST</name>
<feature type="signal peptide" evidence="3">
    <location>
        <begin position="1"/>
        <end position="21"/>
    </location>
</feature>
<keyword evidence="2" id="KW-1133">Transmembrane helix</keyword>
<keyword evidence="2" id="KW-0812">Transmembrane</keyword>
<keyword evidence="3" id="KW-0732">Signal</keyword>
<proteinExistence type="predicted"/>
<gene>
    <name evidence="4" type="ORF">UF78_12865</name>
</gene>
<feature type="transmembrane region" description="Helical" evidence="2">
    <location>
        <begin position="101"/>
        <end position="120"/>
    </location>
</feature>
<organism evidence="4 5">
    <name type="scientific">Stutzerimonas stutzeri</name>
    <name type="common">Pseudomonas stutzeri</name>
    <dbReference type="NCBI Taxonomy" id="316"/>
    <lineage>
        <taxon>Bacteria</taxon>
        <taxon>Pseudomonadati</taxon>
        <taxon>Pseudomonadota</taxon>
        <taxon>Gammaproteobacteria</taxon>
        <taxon>Pseudomonadales</taxon>
        <taxon>Pseudomonadaceae</taxon>
        <taxon>Stutzerimonas</taxon>
    </lineage>
</organism>